<evidence type="ECO:0000313" key="2">
    <source>
        <dbReference type="EMBL" id="RPE66794.1"/>
    </source>
</evidence>
<dbReference type="PANTHER" id="PTHR35040">
    <property type="match status" value="1"/>
</dbReference>
<name>A0A3N4V1K0_9BURK</name>
<dbReference type="PROSITE" id="PS51257">
    <property type="entry name" value="PROKAR_LIPOPROTEIN"/>
    <property type="match status" value="1"/>
</dbReference>
<dbReference type="RefSeq" id="WP_170159046.1">
    <property type="nucleotide sequence ID" value="NZ_RKQL01000004.1"/>
</dbReference>
<organism evidence="2 3">
    <name type="scientific">Tibeticola sediminis</name>
    <dbReference type="NCBI Taxonomy" id="1917811"/>
    <lineage>
        <taxon>Bacteria</taxon>
        <taxon>Pseudomonadati</taxon>
        <taxon>Pseudomonadota</taxon>
        <taxon>Betaproteobacteria</taxon>
        <taxon>Burkholderiales</taxon>
        <taxon>Comamonadaceae</taxon>
        <taxon>Tibeticola</taxon>
    </lineage>
</organism>
<accession>A0A3N4V1K0</accession>
<dbReference type="EMBL" id="RKQL01000004">
    <property type="protein sequence ID" value="RPE66794.1"/>
    <property type="molecule type" value="Genomic_DNA"/>
</dbReference>
<evidence type="ECO:0000256" key="1">
    <source>
        <dbReference type="SAM" id="SignalP"/>
    </source>
</evidence>
<feature type="chain" id="PRO_5018097595" evidence="1">
    <location>
        <begin position="21"/>
        <end position="383"/>
    </location>
</feature>
<keyword evidence="3" id="KW-1185">Reference proteome</keyword>
<dbReference type="Proteomes" id="UP000272193">
    <property type="component" value="Unassembled WGS sequence"/>
</dbReference>
<evidence type="ECO:0000313" key="3">
    <source>
        <dbReference type="Proteomes" id="UP000272193"/>
    </source>
</evidence>
<dbReference type="Pfam" id="PF12138">
    <property type="entry name" value="Spherulin4"/>
    <property type="match status" value="1"/>
</dbReference>
<comment type="caution">
    <text evidence="2">The sequence shown here is derived from an EMBL/GenBank/DDBJ whole genome shotgun (WGS) entry which is preliminary data.</text>
</comment>
<reference evidence="2 3" key="1">
    <citation type="submission" date="2018-11" db="EMBL/GenBank/DDBJ databases">
        <title>Genomic Encyclopedia of Type Strains, Phase IV (KMG-IV): sequencing the most valuable type-strain genomes for metagenomic binning, comparative biology and taxonomic classification.</title>
        <authorList>
            <person name="Goeker M."/>
        </authorList>
    </citation>
    <scope>NUCLEOTIDE SEQUENCE [LARGE SCALE GENOMIC DNA]</scope>
    <source>
        <strain evidence="2 3">DSM 101684</strain>
    </source>
</reference>
<dbReference type="AlphaFoldDB" id="A0A3N4V1K0"/>
<dbReference type="InterPro" id="IPR021986">
    <property type="entry name" value="Spherulin4"/>
</dbReference>
<sequence>MNTSAPRFAIVAALVASLMACGGGSDSPPPLTLTMVMPAAQDEIYTVGVPVSLAAQVSLGEQPVPDGTTVSWQAARAVFSPTASPTLKGQAQTRMTATSPGVVSLTAGASVGLRSVAASQSLTFRPPPEPMAVLVPAYFYPLAEGSPWDDLIDGVKSHPEVRVEAIFNPDDGALTSVDPYEVEALGRFVAAGGRALGYVATGYGNRSLDAIKLNVDRYLQLYGRGLISGFFLDEMADGSTSLPLYQALAAYIRSIDPTLRVVGNPGLLPEAGYANVADTLVVYEGPLSTYAGFDPRASAPWVYERTNSGLAMLVHDSVGCATMQRALQSAATARNNTGWVYVTDLQYDPVTDTGNPWARLPIYWGSLLDTVAALNRGAPLPGC</sequence>
<dbReference type="PANTHER" id="PTHR35040:SF9">
    <property type="entry name" value="4-LIKE CELL SURFACE PROTEIN, PUTATIVE (AFU_ORTHOLOGUE AFUA_4G14080)-RELATED"/>
    <property type="match status" value="1"/>
</dbReference>
<protein>
    <submittedName>
        <fullName evidence="2">Spherulation-specific family 4 protein</fullName>
    </submittedName>
</protein>
<gene>
    <name evidence="2" type="ORF">EDC62_1868</name>
</gene>
<feature type="signal peptide" evidence="1">
    <location>
        <begin position="1"/>
        <end position="20"/>
    </location>
</feature>
<keyword evidence="1" id="KW-0732">Signal</keyword>
<proteinExistence type="predicted"/>